<evidence type="ECO:0000256" key="3">
    <source>
        <dbReference type="ARBA" id="ARBA00021717"/>
    </source>
</evidence>
<evidence type="ECO:0000256" key="7">
    <source>
        <dbReference type="ARBA" id="ARBA00023136"/>
    </source>
</evidence>
<keyword evidence="4 10" id="KW-1003">Cell membrane</keyword>
<feature type="transmembrane region" description="Helical" evidence="10">
    <location>
        <begin position="182"/>
        <end position="204"/>
    </location>
</feature>
<dbReference type="NCBIfam" id="TIGR01400">
    <property type="entry name" value="fliR"/>
    <property type="match status" value="1"/>
</dbReference>
<dbReference type="KEGG" id="ngf:FRF71_09345"/>
<dbReference type="GO" id="GO:0009425">
    <property type="term" value="C:bacterial-type flagellum basal body"/>
    <property type="evidence" value="ECO:0007669"/>
    <property type="project" value="UniProtKB-SubCell"/>
</dbReference>
<reference evidence="11 12" key="1">
    <citation type="journal article" date="2013" name="J. Microbiol. Biotechnol.">
        <title>Novosphingobium ginsenosidimutans sp. nov., with the ability to convert ginsenoside.</title>
        <authorList>
            <person name="Kim J.K."/>
            <person name="He D."/>
            <person name="Liu Q.M."/>
            <person name="Park H.Y."/>
            <person name="Jung M.S."/>
            <person name="Yoon M.H."/>
            <person name="Kim S.C."/>
            <person name="Im W.T."/>
        </authorList>
    </citation>
    <scope>NUCLEOTIDE SEQUENCE [LARGE SCALE GENOMIC DNA]</scope>
    <source>
        <strain evidence="11 12">FW-6</strain>
    </source>
</reference>
<dbReference type="PANTHER" id="PTHR30065">
    <property type="entry name" value="FLAGELLAR BIOSYNTHETIC PROTEIN FLIR"/>
    <property type="match status" value="1"/>
</dbReference>
<keyword evidence="7 10" id="KW-0472">Membrane</keyword>
<dbReference type="Proteomes" id="UP000321172">
    <property type="component" value="Chromosome"/>
</dbReference>
<dbReference type="GO" id="GO:0005886">
    <property type="term" value="C:plasma membrane"/>
    <property type="evidence" value="ECO:0007669"/>
    <property type="project" value="UniProtKB-SubCell"/>
</dbReference>
<dbReference type="AlphaFoldDB" id="A0A5B8S5M0"/>
<accession>A0A5B8S5M0</accession>
<dbReference type="GO" id="GO:0006605">
    <property type="term" value="P:protein targeting"/>
    <property type="evidence" value="ECO:0007669"/>
    <property type="project" value="UniProtKB-UniRule"/>
</dbReference>
<name>A0A5B8S5M0_9SPHN</name>
<feature type="transmembrane region" description="Helical" evidence="10">
    <location>
        <begin position="82"/>
        <end position="102"/>
    </location>
</feature>
<comment type="similarity">
    <text evidence="2 10">Belongs to the FliR/MopE/SpaR family.</text>
</comment>
<evidence type="ECO:0000256" key="4">
    <source>
        <dbReference type="ARBA" id="ARBA00022475"/>
    </source>
</evidence>
<keyword evidence="11" id="KW-0282">Flagellum</keyword>
<evidence type="ECO:0000313" key="12">
    <source>
        <dbReference type="Proteomes" id="UP000321172"/>
    </source>
</evidence>
<protein>
    <recommendedName>
        <fullName evidence="3 9">Flagellar biosynthetic protein FliR</fullName>
    </recommendedName>
</protein>
<feature type="transmembrane region" description="Helical" evidence="10">
    <location>
        <begin position="216"/>
        <end position="240"/>
    </location>
</feature>
<proteinExistence type="inferred from homology"/>
<keyword evidence="8 10" id="KW-0975">Bacterial flagellum</keyword>
<keyword evidence="11" id="KW-0966">Cell projection</keyword>
<comment type="function">
    <text evidence="1 10">Role in flagellar biosynthesis.</text>
</comment>
<gene>
    <name evidence="11" type="primary">fliR</name>
    <name evidence="11" type="ORF">FRF71_09345</name>
</gene>
<evidence type="ECO:0000256" key="6">
    <source>
        <dbReference type="ARBA" id="ARBA00022989"/>
    </source>
</evidence>
<dbReference type="InterPro" id="IPR006303">
    <property type="entry name" value="FliR"/>
</dbReference>
<evidence type="ECO:0000256" key="10">
    <source>
        <dbReference type="RuleBase" id="RU362071"/>
    </source>
</evidence>
<evidence type="ECO:0000256" key="8">
    <source>
        <dbReference type="ARBA" id="ARBA00023143"/>
    </source>
</evidence>
<dbReference type="InterPro" id="IPR002010">
    <property type="entry name" value="T3SS_IM_R"/>
</dbReference>
<keyword evidence="5 10" id="KW-0812">Transmembrane</keyword>
<comment type="subcellular location">
    <subcellularLocation>
        <location evidence="10">Cell membrane</location>
        <topology evidence="10">Multi-pass membrane protein</topology>
    </subcellularLocation>
    <subcellularLocation>
        <location evidence="10">Bacterial flagellum basal body</location>
    </subcellularLocation>
</comment>
<dbReference type="GO" id="GO:0044780">
    <property type="term" value="P:bacterial-type flagellum assembly"/>
    <property type="evidence" value="ECO:0007669"/>
    <property type="project" value="UniProtKB-UniRule"/>
</dbReference>
<dbReference type="PRINTS" id="PR00953">
    <property type="entry name" value="TYPE3IMRPROT"/>
</dbReference>
<evidence type="ECO:0000313" key="11">
    <source>
        <dbReference type="EMBL" id="QEA16322.1"/>
    </source>
</evidence>
<dbReference type="EMBL" id="CP042345">
    <property type="protein sequence ID" value="QEA16322.1"/>
    <property type="molecule type" value="Genomic_DNA"/>
</dbReference>
<sequence>MIGMTFGFGALEAELWKLVFVMTRLGAALLAAPFFGAGTVPVQLRVAITAALAVLVCAWIPVQVPAALFSVQGLMTIAGEVLVGLTLGFVLQLCFAAPVLAAEQIGGAMGLSLATAVDPVSGAQSPALGQYFTVLLTLIFLGLGGHLQFIALVIDSYTAFPPGQTWLGAERFEVVVGFGSDLFVAALAIALPVTLVLLLVQVLTGVISRSAPALNLFALGLPLGVLAGLAALILAVPLLIEQFGDLSVQGLEQVGSLLAR</sequence>
<feature type="transmembrane region" description="Helical" evidence="10">
    <location>
        <begin position="131"/>
        <end position="154"/>
    </location>
</feature>
<evidence type="ECO:0000256" key="1">
    <source>
        <dbReference type="ARBA" id="ARBA00002578"/>
    </source>
</evidence>
<dbReference type="OrthoDB" id="9797790at2"/>
<evidence type="ECO:0000256" key="5">
    <source>
        <dbReference type="ARBA" id="ARBA00022692"/>
    </source>
</evidence>
<feature type="transmembrane region" description="Helical" evidence="10">
    <location>
        <begin position="42"/>
        <end position="62"/>
    </location>
</feature>
<keyword evidence="11" id="KW-0969">Cilium</keyword>
<keyword evidence="12" id="KW-1185">Reference proteome</keyword>
<organism evidence="11 12">
    <name type="scientific">Novosphingobium ginsenosidimutans</name>
    <dbReference type="NCBI Taxonomy" id="1176536"/>
    <lineage>
        <taxon>Bacteria</taxon>
        <taxon>Pseudomonadati</taxon>
        <taxon>Pseudomonadota</taxon>
        <taxon>Alphaproteobacteria</taxon>
        <taxon>Sphingomonadales</taxon>
        <taxon>Sphingomonadaceae</taxon>
        <taxon>Novosphingobium</taxon>
    </lineage>
</organism>
<evidence type="ECO:0000256" key="9">
    <source>
        <dbReference type="NCBIfam" id="TIGR01400"/>
    </source>
</evidence>
<keyword evidence="6 10" id="KW-1133">Transmembrane helix</keyword>
<evidence type="ECO:0000256" key="2">
    <source>
        <dbReference type="ARBA" id="ARBA00009772"/>
    </source>
</evidence>
<feature type="transmembrane region" description="Helical" evidence="10">
    <location>
        <begin position="15"/>
        <end position="35"/>
    </location>
</feature>
<dbReference type="Pfam" id="PF01311">
    <property type="entry name" value="Bac_export_1"/>
    <property type="match status" value="1"/>
</dbReference>
<dbReference type="PANTHER" id="PTHR30065:SF8">
    <property type="entry name" value="FLAGELLAR BIOSYNTHETIC PROTEIN FLIR"/>
    <property type="match status" value="1"/>
</dbReference>